<keyword evidence="13" id="KW-1185">Reference proteome</keyword>
<keyword evidence="6" id="KW-0479">Metal-binding</keyword>
<reference evidence="12 13" key="1">
    <citation type="submission" date="2023-03" db="EMBL/GenBank/DDBJ databases">
        <title>Complete genome of Arcanobacterium canis strain DSM 25104 isolated in 2010 from a canine otitis externa in Germany.</title>
        <authorList>
            <person name="Borowiak M."/>
            <person name="Kreitlow A."/>
            <person name="Malorny B."/>
            <person name="Laemmler C."/>
            <person name="Prenger-Berninghoff E."/>
            <person name="Ploetz M."/>
            <person name="Abdulmawjood A."/>
        </authorList>
    </citation>
    <scope>NUCLEOTIDE SEQUENCE [LARGE SCALE GENOMIC DNA]</scope>
    <source>
        <strain evidence="12 13">DSM 25104</strain>
    </source>
</reference>
<sequence length="399" mass="43635">MREELLQRFLRYSAIESQSNAKADHVPSTPGQWEMIRLLESELGQLGAQNIFVDSHACLTAVFPATGVGPSVGFCAHVDTADVGLSPRVNAQVHHYEGGDIDLGNGILSVTDFPELQRYVGDTIITTDGTSVLGADDKAAIAEIMTALGRLENFPHGEVQIAFVPDEEIGLRGAKVLDMARFNPDFAYTLDCGPVGEVVWETFNAGYAYIEITGVAAHPMSAKGVLVNPLLIAIDIANTFDRTQTPECTDGREGYIWVQEMEGGQSRATLTLNIRDHSRQGYEEKKKRVRSAVADARVREPRAKIELTEEDTYANIADSMTDENRVGLTRLLDACARIGVEVKPTPMRGGTDGSYFSTRGLFTPNFFTGAHNFHSRHEFLPLGSMESATRIILELVSAK</sequence>
<name>A0ABY8G2E8_9ACTO</name>
<dbReference type="PROSITE" id="PS00758">
    <property type="entry name" value="ARGE_DAPE_CPG2_1"/>
    <property type="match status" value="1"/>
</dbReference>
<keyword evidence="9" id="KW-0482">Metalloprotease</keyword>
<evidence type="ECO:0000256" key="10">
    <source>
        <dbReference type="NCBIfam" id="TIGR01882"/>
    </source>
</evidence>
<organism evidence="12 13">
    <name type="scientific">Arcanobacterium canis</name>
    <dbReference type="NCBI Taxonomy" id="999183"/>
    <lineage>
        <taxon>Bacteria</taxon>
        <taxon>Bacillati</taxon>
        <taxon>Actinomycetota</taxon>
        <taxon>Actinomycetes</taxon>
        <taxon>Actinomycetales</taxon>
        <taxon>Actinomycetaceae</taxon>
        <taxon>Arcanobacterium</taxon>
    </lineage>
</organism>
<dbReference type="InterPro" id="IPR010161">
    <property type="entry name" value="Peptidase_M20B"/>
</dbReference>
<evidence type="ECO:0000256" key="3">
    <source>
        <dbReference type="ARBA" id="ARBA00009692"/>
    </source>
</evidence>
<evidence type="ECO:0000313" key="13">
    <source>
        <dbReference type="Proteomes" id="UP001215216"/>
    </source>
</evidence>
<gene>
    <name evidence="12" type="primary">pepT</name>
    <name evidence="12" type="ORF">P7079_02880</name>
</gene>
<evidence type="ECO:0000256" key="9">
    <source>
        <dbReference type="ARBA" id="ARBA00023049"/>
    </source>
</evidence>
<dbReference type="PROSITE" id="PS00759">
    <property type="entry name" value="ARGE_DAPE_CPG2_2"/>
    <property type="match status" value="1"/>
</dbReference>
<dbReference type="InterPro" id="IPR002933">
    <property type="entry name" value="Peptidase_M20"/>
</dbReference>
<keyword evidence="8" id="KW-0862">Zinc</keyword>
<comment type="cofactor">
    <cofactor evidence="2">
        <name>Zn(2+)</name>
        <dbReference type="ChEBI" id="CHEBI:29105"/>
    </cofactor>
</comment>
<evidence type="ECO:0000256" key="4">
    <source>
        <dbReference type="ARBA" id="ARBA00022438"/>
    </source>
</evidence>
<evidence type="ECO:0000256" key="2">
    <source>
        <dbReference type="ARBA" id="ARBA00001947"/>
    </source>
</evidence>
<accession>A0ABY8G2E8</accession>
<evidence type="ECO:0000259" key="11">
    <source>
        <dbReference type="Pfam" id="PF07687"/>
    </source>
</evidence>
<comment type="similarity">
    <text evidence="3">Belongs to the peptidase M20B family.</text>
</comment>
<dbReference type="PIRSF" id="PIRSF037215">
    <property type="entry name" value="Peptidase_M20B"/>
    <property type="match status" value="1"/>
</dbReference>
<evidence type="ECO:0000256" key="6">
    <source>
        <dbReference type="ARBA" id="ARBA00022723"/>
    </source>
</evidence>
<dbReference type="Gene3D" id="3.40.630.10">
    <property type="entry name" value="Zn peptidases"/>
    <property type="match status" value="1"/>
</dbReference>
<dbReference type="RefSeq" id="WP_278013334.1">
    <property type="nucleotide sequence ID" value="NZ_CP121208.1"/>
</dbReference>
<evidence type="ECO:0000256" key="5">
    <source>
        <dbReference type="ARBA" id="ARBA00022670"/>
    </source>
</evidence>
<dbReference type="GO" id="GO:0045148">
    <property type="term" value="F:tripeptide aminopeptidase activity"/>
    <property type="evidence" value="ECO:0007669"/>
    <property type="project" value="UniProtKB-EC"/>
</dbReference>
<evidence type="ECO:0000256" key="1">
    <source>
        <dbReference type="ARBA" id="ARBA00000870"/>
    </source>
</evidence>
<dbReference type="SUPFAM" id="SSF55031">
    <property type="entry name" value="Bacterial exopeptidase dimerisation domain"/>
    <property type="match status" value="1"/>
</dbReference>
<dbReference type="PANTHER" id="PTHR42994">
    <property type="entry name" value="PEPTIDASE T"/>
    <property type="match status" value="1"/>
</dbReference>
<dbReference type="EMBL" id="CP121208">
    <property type="protein sequence ID" value="WFM83939.1"/>
    <property type="molecule type" value="Genomic_DNA"/>
</dbReference>
<keyword evidence="5" id="KW-0645">Protease</keyword>
<dbReference type="EC" id="3.4.11.4" evidence="10"/>
<proteinExistence type="inferred from homology"/>
<dbReference type="PANTHER" id="PTHR42994:SF1">
    <property type="entry name" value="PEPTIDASE T"/>
    <property type="match status" value="1"/>
</dbReference>
<dbReference type="Proteomes" id="UP001215216">
    <property type="component" value="Chromosome"/>
</dbReference>
<dbReference type="InterPro" id="IPR036264">
    <property type="entry name" value="Bact_exopeptidase_dim_dom"/>
</dbReference>
<protein>
    <recommendedName>
        <fullName evidence="10">Peptidase T</fullName>
        <ecNumber evidence="10">3.4.11.4</ecNumber>
    </recommendedName>
</protein>
<feature type="domain" description="Peptidase M20 dimerisation" evidence="11">
    <location>
        <begin position="202"/>
        <end position="295"/>
    </location>
</feature>
<dbReference type="NCBIfam" id="TIGR01882">
    <property type="entry name" value="peptidase-T"/>
    <property type="match status" value="1"/>
</dbReference>
<dbReference type="Gene3D" id="3.30.70.360">
    <property type="match status" value="1"/>
</dbReference>
<dbReference type="Pfam" id="PF01546">
    <property type="entry name" value="Peptidase_M20"/>
    <property type="match status" value="1"/>
</dbReference>
<dbReference type="SUPFAM" id="SSF53187">
    <property type="entry name" value="Zn-dependent exopeptidases"/>
    <property type="match status" value="1"/>
</dbReference>
<dbReference type="InterPro" id="IPR001261">
    <property type="entry name" value="ArgE/DapE_CS"/>
</dbReference>
<dbReference type="NCBIfam" id="NF009920">
    <property type="entry name" value="PRK13381.1"/>
    <property type="match status" value="1"/>
</dbReference>
<evidence type="ECO:0000313" key="12">
    <source>
        <dbReference type="EMBL" id="WFM83939.1"/>
    </source>
</evidence>
<dbReference type="Pfam" id="PF07687">
    <property type="entry name" value="M20_dimer"/>
    <property type="match status" value="1"/>
</dbReference>
<dbReference type="InterPro" id="IPR011650">
    <property type="entry name" value="Peptidase_M20_dimer"/>
</dbReference>
<evidence type="ECO:0000256" key="8">
    <source>
        <dbReference type="ARBA" id="ARBA00022833"/>
    </source>
</evidence>
<comment type="catalytic activity">
    <reaction evidence="1">
        <text>Release of the N-terminal residue from a tripeptide.</text>
        <dbReference type="EC" id="3.4.11.4"/>
    </reaction>
</comment>
<keyword evidence="4 12" id="KW-0031">Aminopeptidase</keyword>
<keyword evidence="7 12" id="KW-0378">Hydrolase</keyword>
<evidence type="ECO:0000256" key="7">
    <source>
        <dbReference type="ARBA" id="ARBA00022801"/>
    </source>
</evidence>
<dbReference type="NCBIfam" id="NF003976">
    <property type="entry name" value="PRK05469.1"/>
    <property type="match status" value="1"/>
</dbReference>